<dbReference type="Gene3D" id="3.40.50.300">
    <property type="entry name" value="P-loop containing nucleotide triphosphate hydrolases"/>
    <property type="match status" value="1"/>
</dbReference>
<protein>
    <recommendedName>
        <fullName evidence="1">AAA domain-containing protein</fullName>
    </recommendedName>
</protein>
<dbReference type="PANTHER" id="PTHR13696:SF52">
    <property type="entry name" value="PARA FAMILY PROTEIN CT_582"/>
    <property type="match status" value="1"/>
</dbReference>
<dbReference type="InterPro" id="IPR025669">
    <property type="entry name" value="AAA_dom"/>
</dbReference>
<dbReference type="Pfam" id="PF13614">
    <property type="entry name" value="AAA_31"/>
    <property type="match status" value="1"/>
</dbReference>
<dbReference type="InterPro" id="IPR027417">
    <property type="entry name" value="P-loop_NTPase"/>
</dbReference>
<reference evidence="2 3" key="1">
    <citation type="journal article" date="2016" name="Nat. Commun.">
        <title>Thousands of microbial genomes shed light on interconnected biogeochemical processes in an aquifer system.</title>
        <authorList>
            <person name="Anantharaman K."/>
            <person name="Brown C.T."/>
            <person name="Hug L.A."/>
            <person name="Sharon I."/>
            <person name="Castelle C.J."/>
            <person name="Probst A.J."/>
            <person name="Thomas B.C."/>
            <person name="Singh A."/>
            <person name="Wilkins M.J."/>
            <person name="Karaoz U."/>
            <person name="Brodie E.L."/>
            <person name="Williams K.H."/>
            <person name="Hubbard S.S."/>
            <person name="Banfield J.F."/>
        </authorList>
    </citation>
    <scope>NUCLEOTIDE SEQUENCE [LARGE SCALE GENOMIC DNA]</scope>
</reference>
<dbReference type="STRING" id="1802279.A3B34_02315"/>
<sequence>MARVITLCNQKGGVGKSTSAQALAAFLGAYGKKVLLVDFDPQANTTSGIGVNPRKLEKSVYHALIGRVPIGDVIIKTKFAGIDLLPASAGLAGATIELVDMAGREYKLKGILEHVRRDYDFVIIDSPPSLGLLTLNALVAAQKIVIPVQCEYYALEGLADLLRTIQMINANLKAKIGVMGALLTMYDRTSRLHRAVAKEIRRKFPGYVFQAVIPRNVGLAEAPSHGKTIVQYAPYSHGAKAYRRIAEEILKIEGMGKP</sequence>
<dbReference type="InterPro" id="IPR050678">
    <property type="entry name" value="DNA_Partitioning_ATPase"/>
</dbReference>
<name>A0A1G2L8Z9_9BACT</name>
<dbReference type="PANTHER" id="PTHR13696">
    <property type="entry name" value="P-LOOP CONTAINING NUCLEOSIDE TRIPHOSPHATE HYDROLASE"/>
    <property type="match status" value="1"/>
</dbReference>
<feature type="domain" description="AAA" evidence="1">
    <location>
        <begin position="3"/>
        <end position="176"/>
    </location>
</feature>
<dbReference type="CDD" id="cd02042">
    <property type="entry name" value="ParAB_family"/>
    <property type="match status" value="1"/>
</dbReference>
<dbReference type="AlphaFoldDB" id="A0A1G2L8Z9"/>
<gene>
    <name evidence="2" type="ORF">A3B34_02315</name>
</gene>
<dbReference type="EMBL" id="MHQR01000005">
    <property type="protein sequence ID" value="OHA08107.1"/>
    <property type="molecule type" value="Genomic_DNA"/>
</dbReference>
<dbReference type="Proteomes" id="UP000176510">
    <property type="component" value="Unassembled WGS sequence"/>
</dbReference>
<accession>A0A1G2L8Z9</accession>
<dbReference type="FunFam" id="3.40.50.300:FF:000285">
    <property type="entry name" value="Sporulation initiation inhibitor Soj"/>
    <property type="match status" value="1"/>
</dbReference>
<evidence type="ECO:0000259" key="1">
    <source>
        <dbReference type="Pfam" id="PF13614"/>
    </source>
</evidence>
<dbReference type="SUPFAM" id="SSF52540">
    <property type="entry name" value="P-loop containing nucleoside triphosphate hydrolases"/>
    <property type="match status" value="1"/>
</dbReference>
<comment type="caution">
    <text evidence="2">The sequence shown here is derived from an EMBL/GenBank/DDBJ whole genome shotgun (WGS) entry which is preliminary data.</text>
</comment>
<dbReference type="PIRSF" id="PIRSF009320">
    <property type="entry name" value="Nuc_binding_HP_1000"/>
    <property type="match status" value="1"/>
</dbReference>
<evidence type="ECO:0000313" key="3">
    <source>
        <dbReference type="Proteomes" id="UP000176510"/>
    </source>
</evidence>
<organism evidence="2 3">
    <name type="scientific">Candidatus Sungbacteria bacterium RIFCSPLOWO2_01_FULL_54_21</name>
    <dbReference type="NCBI Taxonomy" id="1802279"/>
    <lineage>
        <taxon>Bacteria</taxon>
        <taxon>Candidatus Sungiibacteriota</taxon>
    </lineage>
</organism>
<proteinExistence type="predicted"/>
<evidence type="ECO:0000313" key="2">
    <source>
        <dbReference type="EMBL" id="OHA08107.1"/>
    </source>
</evidence>